<evidence type="ECO:0000256" key="3">
    <source>
        <dbReference type="SAM" id="MobiDB-lite"/>
    </source>
</evidence>
<proteinExistence type="predicted"/>
<dbReference type="Gene3D" id="3.40.50.300">
    <property type="entry name" value="P-loop containing nucleotide triphosphate hydrolases"/>
    <property type="match status" value="1"/>
</dbReference>
<name>A0A7J6WBQ1_THATH</name>
<dbReference type="InterPro" id="IPR027417">
    <property type="entry name" value="P-loop_NTPase"/>
</dbReference>
<evidence type="ECO:0000259" key="4">
    <source>
        <dbReference type="Pfam" id="PF21634"/>
    </source>
</evidence>
<dbReference type="PANTHER" id="PTHR45418:SF5">
    <property type="entry name" value="BRCA2-INTERACTING PROTEIN-LIKE-RELATED"/>
    <property type="match status" value="1"/>
</dbReference>
<feature type="compositionally biased region" description="Polar residues" evidence="3">
    <location>
        <begin position="99"/>
        <end position="108"/>
    </location>
</feature>
<keyword evidence="6" id="KW-1185">Reference proteome</keyword>
<evidence type="ECO:0000313" key="5">
    <source>
        <dbReference type="EMBL" id="KAF5194298.1"/>
    </source>
</evidence>
<dbReference type="GO" id="GO:0005524">
    <property type="term" value="F:ATP binding"/>
    <property type="evidence" value="ECO:0007669"/>
    <property type="project" value="UniProtKB-KW"/>
</dbReference>
<keyword evidence="5" id="KW-0547">Nucleotide-binding</keyword>
<comment type="subcellular location">
    <subcellularLocation>
        <location evidence="1">Cytoplasm</location>
    </subcellularLocation>
</comment>
<feature type="compositionally biased region" description="Low complexity" evidence="3">
    <location>
        <begin position="116"/>
        <end position="125"/>
    </location>
</feature>
<dbReference type="EMBL" id="JABWDY010018915">
    <property type="protein sequence ID" value="KAF5194298.1"/>
    <property type="molecule type" value="Genomic_DNA"/>
</dbReference>
<evidence type="ECO:0000256" key="1">
    <source>
        <dbReference type="ARBA" id="ARBA00004496"/>
    </source>
</evidence>
<dbReference type="Proteomes" id="UP000554482">
    <property type="component" value="Unassembled WGS sequence"/>
</dbReference>
<dbReference type="GO" id="GO:0004386">
    <property type="term" value="F:helicase activity"/>
    <property type="evidence" value="ECO:0007669"/>
    <property type="project" value="UniProtKB-KW"/>
</dbReference>
<keyword evidence="5" id="KW-0067">ATP-binding</keyword>
<dbReference type="GO" id="GO:0016787">
    <property type="term" value="F:hydrolase activity"/>
    <property type="evidence" value="ECO:0007669"/>
    <property type="project" value="UniProtKB-KW"/>
</dbReference>
<keyword evidence="5" id="KW-0378">Hydrolase</keyword>
<evidence type="ECO:0000313" key="6">
    <source>
        <dbReference type="Proteomes" id="UP000554482"/>
    </source>
</evidence>
<dbReference type="InterPro" id="IPR049080">
    <property type="entry name" value="MOV-10-like_beta-barrel"/>
</dbReference>
<sequence length="579" mass="64073">MFNLLAAAGVGLGLGLIVLGEICGLLERNCEERDRSRRPLTSNNPGQSEVDYYHNRHEDVAKVNHNVSSSLRELKKSWGTLVTDNGSCPIKPDDLATPSCPTSVSSTGASKHAEKASASSTGASSKEAKTTTVSFRKASKEAKKVSVKKETSHTHAYDIPENMAELIKKNTVPKVFKKPLSSSSYKDFFSYLLYAEDYSIKKWSDFSLSNVSLELQKATLYEKSSKKGKNLTEKAETDDTYYVAFDLGSIPSLSPSDFVLVHLAGKKVEPFQGILYCVVKNTVLVKFKEDFLSQHHPNCRYDVNFSFNREFLKRCHQAIDCAATNRSLVNFLFPNPTISSSSDMPTRNLKEKEAFAIDQVCRLVGAPPYLIEGSPSVTFGKISTTGTLIEEMVVVILRKNPSSRILMCAPTNDICDVLMRSLRRKISLSGLDILPANAAFMEIDGVPADNLSSCANEGGGFTCPSLEELQNLKIIVSTYVSSFRLANEGLSSGHFSHIFMVDASLATEPETMVMLANFVAEKTVVVVTGTERTFPTWLRSDIGRKYGLQKSYFQRIFERKQYSSLCPNLVIRISEYGKE</sequence>
<protein>
    <submittedName>
        <fullName evidence="5">Helicase mov-10</fullName>
    </submittedName>
</protein>
<evidence type="ECO:0000256" key="2">
    <source>
        <dbReference type="ARBA" id="ARBA00022490"/>
    </source>
</evidence>
<keyword evidence="5" id="KW-0347">Helicase</keyword>
<gene>
    <name evidence="5" type="ORF">FRX31_016115</name>
</gene>
<dbReference type="OrthoDB" id="6513042at2759"/>
<organism evidence="5 6">
    <name type="scientific">Thalictrum thalictroides</name>
    <name type="common">Rue-anemone</name>
    <name type="synonym">Anemone thalictroides</name>
    <dbReference type="NCBI Taxonomy" id="46969"/>
    <lineage>
        <taxon>Eukaryota</taxon>
        <taxon>Viridiplantae</taxon>
        <taxon>Streptophyta</taxon>
        <taxon>Embryophyta</taxon>
        <taxon>Tracheophyta</taxon>
        <taxon>Spermatophyta</taxon>
        <taxon>Magnoliopsida</taxon>
        <taxon>Ranunculales</taxon>
        <taxon>Ranunculaceae</taxon>
        <taxon>Thalictroideae</taxon>
        <taxon>Thalictrum</taxon>
    </lineage>
</organism>
<dbReference type="GO" id="GO:0005737">
    <property type="term" value="C:cytoplasm"/>
    <property type="evidence" value="ECO:0007669"/>
    <property type="project" value="UniProtKB-SubCell"/>
</dbReference>
<feature type="region of interest" description="Disordered" evidence="3">
    <location>
        <begin position="92"/>
        <end position="133"/>
    </location>
</feature>
<dbReference type="PANTHER" id="PTHR45418">
    <property type="entry name" value="CANCER/TESTIS ANTIGEN 55"/>
    <property type="match status" value="1"/>
</dbReference>
<feature type="domain" description="Helicase MOV-10-like beta-barrel" evidence="4">
    <location>
        <begin position="251"/>
        <end position="305"/>
    </location>
</feature>
<keyword evidence="2" id="KW-0963">Cytoplasm</keyword>
<dbReference type="Pfam" id="PF21634">
    <property type="entry name" value="MOV-10_beta-barrel"/>
    <property type="match status" value="1"/>
</dbReference>
<reference evidence="5 6" key="1">
    <citation type="submission" date="2020-06" db="EMBL/GenBank/DDBJ databases">
        <title>Transcriptomic and genomic resources for Thalictrum thalictroides and T. hernandezii: Facilitating candidate gene discovery in an emerging model plant lineage.</title>
        <authorList>
            <person name="Arias T."/>
            <person name="Riano-Pachon D.M."/>
            <person name="Di Stilio V.S."/>
        </authorList>
    </citation>
    <scope>NUCLEOTIDE SEQUENCE [LARGE SCALE GENOMIC DNA]</scope>
    <source>
        <strain evidence="6">cv. WT478/WT964</strain>
        <tissue evidence="5">Leaves</tissue>
    </source>
</reference>
<dbReference type="AlphaFoldDB" id="A0A7J6WBQ1"/>
<comment type="caution">
    <text evidence="5">The sequence shown here is derived from an EMBL/GenBank/DDBJ whole genome shotgun (WGS) entry which is preliminary data.</text>
</comment>
<accession>A0A7J6WBQ1</accession>